<name>A0ACC9CXS5_9FIRM</name>
<proteinExistence type="predicted"/>
<dbReference type="Proteomes" id="UP000220959">
    <property type="component" value="Unassembled WGS sequence"/>
</dbReference>
<evidence type="ECO:0000313" key="2">
    <source>
        <dbReference type="Proteomes" id="UP000220959"/>
    </source>
</evidence>
<sequence length="818" mass="90186">MSEKVTIKVEHRELHLPTIALRGLVVFPNNLVHFEVGREKSIAAVEWAMANNSNVFLVAQKAMETSDPTQADLFSYGVVAEVKQVLRVSEDLVKVLVEGKYRAKLTELDTSGDFLLSAVRPAPVRAGKAEDAVETEALLRALKTGFDEYLGMNPRLGKDVVFAIVSSDDPAFLSEYMPANLLFRYEDKQAVMDESTLNGRLKKLVEMLRRECQVMKIEKEIAEKVNESMDKNQRDYYLHEQLHIISDELGEGDDTHAEADEYRRRITELHLAEDSEKKLLKEVDRLSKMQGSNQEATVIRTYLDTCLDLPWNTFTVDDLDIARAQQILDRDHYGLKKVKDRILETLAVRKLAPDVKAQIICLVGPPGVGKTSIARSIAESLGRKYVRISLGGVRDEAEIRGHRRTYIGAMPGKIISAMISAKSSNPLMLLDEIDKLAGDFRGDPAAALLEALDPEQNSTFNDHFIDIPFDLSHVLFITTANDLGSIPGPLRDRMDVIELPSYTRVEKYNIARKHLLPKQLKACGLTGKVTLSQSALYGIIDGYTREAGVRNLERTITSVLRKCARKIASGEVESVSVTGTMLEELLGPRFVKPDFLNRTNAIGIANGLAWTSVGGETLPIEVQVMDNGSGKITVTGSLGDVMKESAQLAITWVRVHAEEYGIDPERLKKCDLHIHAPEGAVPKDGPSAGVTLTTALVSCLSGMPVRGDVAMTGEITLHGNVLPIGGLREKSMAAYREGMKTVLIPKDNEPDLYEVDDEVKKNLTFLPMQSLTQVLNAALLKPQDPKKAKAPASRTRTKKKADAIVPPTAEKPQPGAVC</sequence>
<evidence type="ECO:0000313" key="1">
    <source>
        <dbReference type="EMBL" id="PDX60548.1"/>
    </source>
</evidence>
<dbReference type="EMBL" id="NMTR01000021">
    <property type="protein sequence ID" value="PDX60548.1"/>
    <property type="molecule type" value="Genomic_DNA"/>
</dbReference>
<reference evidence="1 2" key="1">
    <citation type="journal article" date="2017" name="Front. Microbiol.">
        <title>New Insights into the Diversity of the Genus Faecalibacterium.</title>
        <authorList>
            <person name="Benevides L."/>
            <person name="Burman S."/>
            <person name="Martin R."/>
            <person name="Robert V."/>
            <person name="Thomas M."/>
            <person name="Miquel S."/>
            <person name="Chain F."/>
            <person name="Sokol H."/>
            <person name="Bermudez-Humaran L.G."/>
            <person name="Morrison M."/>
            <person name="Langella P."/>
            <person name="Azevedo V.A."/>
            <person name="Chatel J.M."/>
            <person name="Soares S."/>
        </authorList>
    </citation>
    <scope>NUCLEOTIDE SEQUENCE [LARGE SCALE GENOMIC DNA]</scope>
    <source>
        <strain evidence="2">CNCM I-4541</strain>
    </source>
</reference>
<protein>
    <submittedName>
        <fullName evidence="1">Endopeptidase La</fullName>
    </submittedName>
</protein>
<keyword evidence="2" id="KW-1185">Reference proteome</keyword>
<organism evidence="1 2">
    <name type="scientific">Faecalibacterium langellae</name>
    <dbReference type="NCBI Taxonomy" id="3435293"/>
    <lineage>
        <taxon>Bacteria</taxon>
        <taxon>Bacillati</taxon>
        <taxon>Bacillota</taxon>
        <taxon>Clostridia</taxon>
        <taxon>Eubacteriales</taxon>
        <taxon>Oscillospiraceae</taxon>
        <taxon>Faecalibacterium</taxon>
    </lineage>
</organism>
<comment type="caution">
    <text evidence="1">The sequence shown here is derived from an EMBL/GenBank/DDBJ whole genome shotgun (WGS) entry which is preliminary data.</text>
</comment>
<accession>A0ACC9CXS5</accession>
<gene>
    <name evidence="1" type="primary">lon</name>
    <name evidence="1" type="ORF">CGS49_11225</name>
</gene>